<keyword evidence="14" id="KW-1185">Reference proteome</keyword>
<comment type="catalytic activity">
    <reaction evidence="9">
        <text>adenosine + H2O + H(+) = inosine + NH4(+)</text>
        <dbReference type="Rhea" id="RHEA:24408"/>
        <dbReference type="ChEBI" id="CHEBI:15377"/>
        <dbReference type="ChEBI" id="CHEBI:15378"/>
        <dbReference type="ChEBI" id="CHEBI:16335"/>
        <dbReference type="ChEBI" id="CHEBI:17596"/>
        <dbReference type="ChEBI" id="CHEBI:28938"/>
        <dbReference type="EC" id="3.5.4.4"/>
    </reaction>
    <physiologicalReaction direction="left-to-right" evidence="9">
        <dbReference type="Rhea" id="RHEA:24409"/>
    </physiologicalReaction>
</comment>
<dbReference type="SUPFAM" id="SSF64438">
    <property type="entry name" value="CNF1/YfiH-like putative cysteine hydrolases"/>
    <property type="match status" value="1"/>
</dbReference>
<name>H3NHM7_9LACT</name>
<sequence length="243" mass="26888">MVSKLLQGLGIRMFLAGSSYNFRTGQLDPEAVSHQVERVRRAGGFEGQVIYSLQQVHGTQVAYADGSNGDEGLIGRQFQEADGLLTDRKGIVLMTKFADCTPVVLYDPVQGVLASLHSGWRGTAQEISKRAIEKMQYQFGSRVEDLYAYIGPSIDQAHYEVGEEVYQAFASHPQVDQFMAPGQKEGKYQLSMTQANLAVLEDAGLPSHRIEVATESTYTSDQLHSSRQEGPNYQLNALFVMMK</sequence>
<dbReference type="PATRIC" id="fig|883113.3.peg.564"/>
<comment type="catalytic activity">
    <reaction evidence="1">
        <text>inosine + phosphate = alpha-D-ribose 1-phosphate + hypoxanthine</text>
        <dbReference type="Rhea" id="RHEA:27646"/>
        <dbReference type="ChEBI" id="CHEBI:17368"/>
        <dbReference type="ChEBI" id="CHEBI:17596"/>
        <dbReference type="ChEBI" id="CHEBI:43474"/>
        <dbReference type="ChEBI" id="CHEBI:57720"/>
        <dbReference type="EC" id="2.4.2.1"/>
    </reaction>
    <physiologicalReaction direction="left-to-right" evidence="1">
        <dbReference type="Rhea" id="RHEA:27647"/>
    </physiologicalReaction>
</comment>
<comment type="function">
    <text evidence="3">Purine nucleoside enzyme that catalyzes the phosphorolysis of adenosine and inosine nucleosides, yielding D-ribose 1-phosphate and the respective free bases, adenine and hypoxanthine. Also catalyzes the phosphorolysis of S-methyl-5'-thioadenosine into adenine and S-methyl-5-thio-alpha-D-ribose 1-phosphate. Also has adenosine deaminase activity.</text>
</comment>
<dbReference type="GO" id="GO:0016787">
    <property type="term" value="F:hydrolase activity"/>
    <property type="evidence" value="ECO:0007669"/>
    <property type="project" value="UniProtKB-KW"/>
</dbReference>
<keyword evidence="6" id="KW-0479">Metal-binding</keyword>
<evidence type="ECO:0000256" key="9">
    <source>
        <dbReference type="ARBA" id="ARBA00047989"/>
    </source>
</evidence>
<evidence type="ECO:0000256" key="3">
    <source>
        <dbReference type="ARBA" id="ARBA00003215"/>
    </source>
</evidence>
<keyword evidence="8" id="KW-0862">Zinc</keyword>
<comment type="cofactor">
    <cofactor evidence="2">
        <name>Zn(2+)</name>
        <dbReference type="ChEBI" id="CHEBI:29105"/>
    </cofactor>
</comment>
<evidence type="ECO:0000256" key="1">
    <source>
        <dbReference type="ARBA" id="ARBA00000553"/>
    </source>
</evidence>
<comment type="similarity">
    <text evidence="4 12">Belongs to the purine nucleoside phosphorylase YfiH/LACC1 family.</text>
</comment>
<dbReference type="Gene3D" id="3.60.140.10">
    <property type="entry name" value="CNF1/YfiH-like putative cysteine hydrolases"/>
    <property type="match status" value="1"/>
</dbReference>
<evidence type="ECO:0000256" key="2">
    <source>
        <dbReference type="ARBA" id="ARBA00001947"/>
    </source>
</evidence>
<dbReference type="HOGENOM" id="CLU_065784_0_2_9"/>
<protein>
    <recommendedName>
        <fullName evidence="12">Purine nucleoside phosphorylase</fullName>
    </recommendedName>
</protein>
<dbReference type="OrthoDB" id="4279at2"/>
<evidence type="ECO:0000313" key="14">
    <source>
        <dbReference type="Proteomes" id="UP000006190"/>
    </source>
</evidence>
<dbReference type="GO" id="GO:0005507">
    <property type="term" value="F:copper ion binding"/>
    <property type="evidence" value="ECO:0007669"/>
    <property type="project" value="TreeGrafter"/>
</dbReference>
<reference evidence="13 14" key="1">
    <citation type="submission" date="2012-01" db="EMBL/GenBank/DDBJ databases">
        <title>The Genome Sequence of Facklamia languida CCUG 37842.</title>
        <authorList>
            <consortium name="The Broad Institute Genome Sequencing Platform"/>
            <person name="Earl A."/>
            <person name="Ward D."/>
            <person name="Feldgarden M."/>
            <person name="Gevers D."/>
            <person name="Huys G."/>
            <person name="Young S.K."/>
            <person name="Zeng Q."/>
            <person name="Gargeya S."/>
            <person name="Fitzgerald M."/>
            <person name="Haas B."/>
            <person name="Abouelleil A."/>
            <person name="Alvarado L."/>
            <person name="Arachchi H.M."/>
            <person name="Berlin A."/>
            <person name="Chapman S.B."/>
            <person name="Gearin G."/>
            <person name="Goldberg J."/>
            <person name="Griggs A."/>
            <person name="Gujja S."/>
            <person name="Hansen M."/>
            <person name="Heiman D."/>
            <person name="Howarth C."/>
            <person name="Larimer J."/>
            <person name="Lui A."/>
            <person name="MacDonald P.J.P."/>
            <person name="McCowen C."/>
            <person name="Montmayeur A."/>
            <person name="Murphy C."/>
            <person name="Neiman D."/>
            <person name="Pearson M."/>
            <person name="Priest M."/>
            <person name="Roberts A."/>
            <person name="Saif S."/>
            <person name="Shea T."/>
            <person name="Sisk P."/>
            <person name="Stolte C."/>
            <person name="Sykes S."/>
            <person name="Wortman J."/>
            <person name="Nusbaum C."/>
            <person name="Birren B."/>
        </authorList>
    </citation>
    <scope>NUCLEOTIDE SEQUENCE [LARGE SCALE GENOMIC DNA]</scope>
    <source>
        <strain evidence="13 14">CCUG 37842</strain>
    </source>
</reference>
<evidence type="ECO:0000256" key="8">
    <source>
        <dbReference type="ARBA" id="ARBA00022833"/>
    </source>
</evidence>
<evidence type="ECO:0000313" key="13">
    <source>
        <dbReference type="EMBL" id="EHR37933.1"/>
    </source>
</evidence>
<evidence type="ECO:0000256" key="10">
    <source>
        <dbReference type="ARBA" id="ARBA00048968"/>
    </source>
</evidence>
<organism evidence="13 14">
    <name type="scientific">Facklamia languida CCUG 37842</name>
    <dbReference type="NCBI Taxonomy" id="883113"/>
    <lineage>
        <taxon>Bacteria</taxon>
        <taxon>Bacillati</taxon>
        <taxon>Bacillota</taxon>
        <taxon>Bacilli</taxon>
        <taxon>Lactobacillales</taxon>
        <taxon>Aerococcaceae</taxon>
        <taxon>Facklamia</taxon>
    </lineage>
</organism>
<comment type="catalytic activity">
    <reaction evidence="10">
        <text>adenosine + phosphate = alpha-D-ribose 1-phosphate + adenine</text>
        <dbReference type="Rhea" id="RHEA:27642"/>
        <dbReference type="ChEBI" id="CHEBI:16335"/>
        <dbReference type="ChEBI" id="CHEBI:16708"/>
        <dbReference type="ChEBI" id="CHEBI:43474"/>
        <dbReference type="ChEBI" id="CHEBI:57720"/>
        <dbReference type="EC" id="2.4.2.1"/>
    </reaction>
    <physiologicalReaction direction="left-to-right" evidence="10">
        <dbReference type="Rhea" id="RHEA:27643"/>
    </physiologicalReaction>
</comment>
<evidence type="ECO:0000256" key="6">
    <source>
        <dbReference type="ARBA" id="ARBA00022723"/>
    </source>
</evidence>
<evidence type="ECO:0000256" key="11">
    <source>
        <dbReference type="ARBA" id="ARBA00049893"/>
    </source>
</evidence>
<dbReference type="InterPro" id="IPR003730">
    <property type="entry name" value="Cu_polyphenol_OxRdtase"/>
</dbReference>
<dbReference type="STRING" id="883113.HMPREF9708_00562"/>
<dbReference type="CDD" id="cd16833">
    <property type="entry name" value="YfiH"/>
    <property type="match status" value="1"/>
</dbReference>
<dbReference type="PANTHER" id="PTHR30616:SF2">
    <property type="entry name" value="PURINE NUCLEOSIDE PHOSPHORYLASE LACC1"/>
    <property type="match status" value="1"/>
</dbReference>
<dbReference type="PANTHER" id="PTHR30616">
    <property type="entry name" value="UNCHARACTERIZED PROTEIN YFIH"/>
    <property type="match status" value="1"/>
</dbReference>
<gene>
    <name evidence="13" type="ORF">HMPREF9708_00562</name>
</gene>
<dbReference type="InterPro" id="IPR011324">
    <property type="entry name" value="Cytotoxic_necrot_fac-like_cat"/>
</dbReference>
<dbReference type="GO" id="GO:0017061">
    <property type="term" value="F:S-methyl-5-thioadenosine phosphorylase activity"/>
    <property type="evidence" value="ECO:0007669"/>
    <property type="project" value="UniProtKB-EC"/>
</dbReference>
<evidence type="ECO:0000256" key="4">
    <source>
        <dbReference type="ARBA" id="ARBA00007353"/>
    </source>
</evidence>
<keyword evidence="7" id="KW-0378">Hydrolase</keyword>
<evidence type="ECO:0000256" key="7">
    <source>
        <dbReference type="ARBA" id="ARBA00022801"/>
    </source>
</evidence>
<proteinExistence type="inferred from homology"/>
<accession>H3NHM7</accession>
<dbReference type="eggNOG" id="COG1496">
    <property type="taxonomic scope" value="Bacteria"/>
</dbReference>
<dbReference type="AlphaFoldDB" id="H3NHM7"/>
<dbReference type="InterPro" id="IPR038371">
    <property type="entry name" value="Cu_polyphenol_OxRdtase_sf"/>
</dbReference>
<dbReference type="Proteomes" id="UP000006190">
    <property type="component" value="Unassembled WGS sequence"/>
</dbReference>
<evidence type="ECO:0000256" key="12">
    <source>
        <dbReference type="RuleBase" id="RU361274"/>
    </source>
</evidence>
<dbReference type="EMBL" id="AGEG01000003">
    <property type="protein sequence ID" value="EHR37933.1"/>
    <property type="molecule type" value="Genomic_DNA"/>
</dbReference>
<keyword evidence="5" id="KW-0808">Transferase</keyword>
<dbReference type="RefSeq" id="WP_006308589.1">
    <property type="nucleotide sequence ID" value="NZ_JH601133.1"/>
</dbReference>
<comment type="caution">
    <text evidence="13">The sequence shown here is derived from an EMBL/GenBank/DDBJ whole genome shotgun (WGS) entry which is preliminary data.</text>
</comment>
<dbReference type="Pfam" id="PF02578">
    <property type="entry name" value="Cu-oxidase_4"/>
    <property type="match status" value="1"/>
</dbReference>
<comment type="catalytic activity">
    <reaction evidence="11">
        <text>S-methyl-5'-thioadenosine + phosphate = 5-(methylsulfanyl)-alpha-D-ribose 1-phosphate + adenine</text>
        <dbReference type="Rhea" id="RHEA:11852"/>
        <dbReference type="ChEBI" id="CHEBI:16708"/>
        <dbReference type="ChEBI" id="CHEBI:17509"/>
        <dbReference type="ChEBI" id="CHEBI:43474"/>
        <dbReference type="ChEBI" id="CHEBI:58533"/>
        <dbReference type="EC" id="2.4.2.28"/>
    </reaction>
    <physiologicalReaction direction="left-to-right" evidence="11">
        <dbReference type="Rhea" id="RHEA:11853"/>
    </physiologicalReaction>
</comment>
<evidence type="ECO:0000256" key="5">
    <source>
        <dbReference type="ARBA" id="ARBA00022679"/>
    </source>
</evidence>
<dbReference type="NCBIfam" id="TIGR00726">
    <property type="entry name" value="peptidoglycan editing factor PgeF"/>
    <property type="match status" value="1"/>
</dbReference>